<dbReference type="AlphaFoldDB" id="A0A285MYD0"/>
<sequence length="163" mass="18432">MNKHIQIVPCTKKYFESFRVLNEEWIIKYFKIEEMDRISLNNPKEYILDKGGYIAIALLNDKAVGVCALMKSNYKGYDFELAKMGVSPAAQGMGIGKLLGLHIIKKAKTLGAKRLYLESNRVLGPAINLYKKLGFKEIKGATSPYERSDIQMELNLILPSNDI</sequence>
<dbReference type="PROSITE" id="PS51186">
    <property type="entry name" value="GNAT"/>
    <property type="match status" value="1"/>
</dbReference>
<name>A0A285MYD0_9FLAO</name>
<protein>
    <submittedName>
        <fullName evidence="3">N-acetylglutamate synthase, GNAT family</fullName>
    </submittedName>
</protein>
<dbReference type="InterPro" id="IPR016181">
    <property type="entry name" value="Acyl_CoA_acyltransferase"/>
</dbReference>
<dbReference type="GO" id="GO:0008080">
    <property type="term" value="F:N-acetyltransferase activity"/>
    <property type="evidence" value="ECO:0007669"/>
    <property type="project" value="InterPro"/>
</dbReference>
<dbReference type="Pfam" id="PF00583">
    <property type="entry name" value="Acetyltransf_1"/>
    <property type="match status" value="1"/>
</dbReference>
<accession>A0A285MYD0</accession>
<keyword evidence="4" id="KW-1185">Reference proteome</keyword>
<keyword evidence="1" id="KW-0808">Transferase</keyword>
<dbReference type="OrthoDB" id="1431064at2"/>
<evidence type="ECO:0000259" key="2">
    <source>
        <dbReference type="PROSITE" id="PS51186"/>
    </source>
</evidence>
<dbReference type="EMBL" id="OBEH01000003">
    <property type="protein sequence ID" value="SNZ00501.1"/>
    <property type="molecule type" value="Genomic_DNA"/>
</dbReference>
<dbReference type="CDD" id="cd04301">
    <property type="entry name" value="NAT_SF"/>
    <property type="match status" value="1"/>
</dbReference>
<organism evidence="3 4">
    <name type="scientific">Flagellimonas pacifica</name>
    <dbReference type="NCBI Taxonomy" id="1247520"/>
    <lineage>
        <taxon>Bacteria</taxon>
        <taxon>Pseudomonadati</taxon>
        <taxon>Bacteroidota</taxon>
        <taxon>Flavobacteriia</taxon>
        <taxon>Flavobacteriales</taxon>
        <taxon>Flavobacteriaceae</taxon>
        <taxon>Flagellimonas</taxon>
    </lineage>
</organism>
<dbReference type="InterPro" id="IPR000182">
    <property type="entry name" value="GNAT_dom"/>
</dbReference>
<dbReference type="PANTHER" id="PTHR13947:SF37">
    <property type="entry name" value="LD18367P"/>
    <property type="match status" value="1"/>
</dbReference>
<evidence type="ECO:0000313" key="3">
    <source>
        <dbReference type="EMBL" id="SNZ00501.1"/>
    </source>
</evidence>
<dbReference type="InterPro" id="IPR050769">
    <property type="entry name" value="NAT_camello-type"/>
</dbReference>
<dbReference type="Proteomes" id="UP000219048">
    <property type="component" value="Unassembled WGS sequence"/>
</dbReference>
<dbReference type="SUPFAM" id="SSF55729">
    <property type="entry name" value="Acyl-CoA N-acyltransferases (Nat)"/>
    <property type="match status" value="1"/>
</dbReference>
<proteinExistence type="predicted"/>
<evidence type="ECO:0000256" key="1">
    <source>
        <dbReference type="ARBA" id="ARBA00022679"/>
    </source>
</evidence>
<dbReference type="Gene3D" id="3.40.630.30">
    <property type="match status" value="1"/>
</dbReference>
<evidence type="ECO:0000313" key="4">
    <source>
        <dbReference type="Proteomes" id="UP000219048"/>
    </source>
</evidence>
<dbReference type="PANTHER" id="PTHR13947">
    <property type="entry name" value="GNAT FAMILY N-ACETYLTRANSFERASE"/>
    <property type="match status" value="1"/>
</dbReference>
<dbReference type="RefSeq" id="WP_097045954.1">
    <property type="nucleotide sequence ID" value="NZ_OBEH01000003.1"/>
</dbReference>
<feature type="domain" description="N-acetyltransferase" evidence="2">
    <location>
        <begin position="16"/>
        <end position="157"/>
    </location>
</feature>
<reference evidence="4" key="1">
    <citation type="submission" date="2017-09" db="EMBL/GenBank/DDBJ databases">
        <authorList>
            <person name="Varghese N."/>
            <person name="Submissions S."/>
        </authorList>
    </citation>
    <scope>NUCLEOTIDE SEQUENCE [LARGE SCALE GENOMIC DNA]</scope>
    <source>
        <strain evidence="4">DSM 25885</strain>
    </source>
</reference>
<gene>
    <name evidence="3" type="ORF">SAMN06265377_2325</name>
</gene>